<dbReference type="EMBL" id="GBRH01205361">
    <property type="protein sequence ID" value="JAD92534.1"/>
    <property type="molecule type" value="Transcribed_RNA"/>
</dbReference>
<name>A0A0A9DVD1_ARUDO</name>
<organism evidence="1">
    <name type="scientific">Arundo donax</name>
    <name type="common">Giant reed</name>
    <name type="synonym">Donax arundinaceus</name>
    <dbReference type="NCBI Taxonomy" id="35708"/>
    <lineage>
        <taxon>Eukaryota</taxon>
        <taxon>Viridiplantae</taxon>
        <taxon>Streptophyta</taxon>
        <taxon>Embryophyta</taxon>
        <taxon>Tracheophyta</taxon>
        <taxon>Spermatophyta</taxon>
        <taxon>Magnoliopsida</taxon>
        <taxon>Liliopsida</taxon>
        <taxon>Poales</taxon>
        <taxon>Poaceae</taxon>
        <taxon>PACMAD clade</taxon>
        <taxon>Arundinoideae</taxon>
        <taxon>Arundineae</taxon>
        <taxon>Arundo</taxon>
    </lineage>
</organism>
<accession>A0A0A9DVD1</accession>
<sequence>MGPHQVTRGNLDNSMYPKIVAPVSEGREYQVFPTSRRRVQAH</sequence>
<dbReference type="AlphaFoldDB" id="A0A0A9DVD1"/>
<evidence type="ECO:0000313" key="1">
    <source>
        <dbReference type="EMBL" id="JAD92534.1"/>
    </source>
</evidence>
<protein>
    <submittedName>
        <fullName evidence="1">Uncharacterized protein</fullName>
    </submittedName>
</protein>
<reference evidence="1" key="2">
    <citation type="journal article" date="2015" name="Data Brief">
        <title>Shoot transcriptome of the giant reed, Arundo donax.</title>
        <authorList>
            <person name="Barrero R.A."/>
            <person name="Guerrero F.D."/>
            <person name="Moolhuijzen P."/>
            <person name="Goolsby J.A."/>
            <person name="Tidwell J."/>
            <person name="Bellgard S.E."/>
            <person name="Bellgard M.I."/>
        </authorList>
    </citation>
    <scope>NUCLEOTIDE SEQUENCE</scope>
    <source>
        <tissue evidence="1">Shoot tissue taken approximately 20 cm above the soil surface</tissue>
    </source>
</reference>
<proteinExistence type="predicted"/>
<reference evidence="1" key="1">
    <citation type="submission" date="2014-09" db="EMBL/GenBank/DDBJ databases">
        <authorList>
            <person name="Magalhaes I.L.F."/>
            <person name="Oliveira U."/>
            <person name="Santos F.R."/>
            <person name="Vidigal T.H.D.A."/>
            <person name="Brescovit A.D."/>
            <person name="Santos A.J."/>
        </authorList>
    </citation>
    <scope>NUCLEOTIDE SEQUENCE</scope>
    <source>
        <tissue evidence="1">Shoot tissue taken approximately 20 cm above the soil surface</tissue>
    </source>
</reference>